<comment type="caution">
    <text evidence="1">The sequence shown here is derived from an EMBL/GenBank/DDBJ whole genome shotgun (WGS) entry which is preliminary data.</text>
</comment>
<gene>
    <name evidence="1" type="ORF">MJG53_017977</name>
</gene>
<accession>A0ACB9U5M3</accession>
<organism evidence="1 2">
    <name type="scientific">Ovis ammon polii x Ovis aries</name>
    <dbReference type="NCBI Taxonomy" id="2918886"/>
    <lineage>
        <taxon>Eukaryota</taxon>
        <taxon>Metazoa</taxon>
        <taxon>Chordata</taxon>
        <taxon>Craniata</taxon>
        <taxon>Vertebrata</taxon>
        <taxon>Euteleostomi</taxon>
        <taxon>Mammalia</taxon>
        <taxon>Eutheria</taxon>
        <taxon>Laurasiatheria</taxon>
        <taxon>Artiodactyla</taxon>
        <taxon>Ruminantia</taxon>
        <taxon>Pecora</taxon>
        <taxon>Bovidae</taxon>
        <taxon>Caprinae</taxon>
        <taxon>Ovis</taxon>
    </lineage>
</organism>
<proteinExistence type="predicted"/>
<protein>
    <submittedName>
        <fullName evidence="1">Uncharacterized protein</fullName>
    </submittedName>
</protein>
<evidence type="ECO:0000313" key="1">
    <source>
        <dbReference type="EMBL" id="KAI4559451.1"/>
    </source>
</evidence>
<dbReference type="EMBL" id="CM043048">
    <property type="protein sequence ID" value="KAI4559451.1"/>
    <property type="molecule type" value="Genomic_DNA"/>
</dbReference>
<evidence type="ECO:0000313" key="2">
    <source>
        <dbReference type="Proteomes" id="UP001057279"/>
    </source>
</evidence>
<name>A0ACB9U5M3_9CETA</name>
<reference evidence="1" key="1">
    <citation type="submission" date="2022-03" db="EMBL/GenBank/DDBJ databases">
        <title>Genomic analyses of argali, domestic sheep and their hybrids provide insights into chromosomal evolution, heterosis and genetic basis of agronomic traits.</title>
        <authorList>
            <person name="Li M."/>
        </authorList>
    </citation>
    <scope>NUCLEOTIDE SEQUENCE</scope>
    <source>
        <strain evidence="1">F1 hybrid</strain>
    </source>
</reference>
<dbReference type="Proteomes" id="UP001057279">
    <property type="component" value="Linkage Group LG23"/>
</dbReference>
<keyword evidence="2" id="KW-1185">Reference proteome</keyword>
<sequence length="276" mass="31356">MSICVFHRHSLTLGFGGLAQSCTDSHTCLRYRKCGSSIYDAAALVVDPEDSCLETKNPQGYHIRRLGGDLQAYVRCARHKTNAQTALYVSLGRHHDMVGSANSCCMTDMLSIHQVSEYFGLRYALDPPQLALNSLRFLSCFLHCLIHSLDHKLTDIYQIPWLQKEPNYWPDAFQRLQALRGQCCLFTSVPSMFISSLLFPLLQKEPGFLSIVFMSCICFQTVKLWRNNQFHSIRKTHLQCYILASVTEHSESSSSVVWVKVWQPCTKEGIVGLKKI</sequence>